<dbReference type="AlphaFoldDB" id="A0AAN1IEY4"/>
<dbReference type="InterPro" id="IPR012467">
    <property type="entry name" value="DUF1684"/>
</dbReference>
<evidence type="ECO:0000313" key="3">
    <source>
        <dbReference type="Proteomes" id="UP000232496"/>
    </source>
</evidence>
<sequence>MKDPDSRLRSEFTGDIPHFQPSVEWVLPARFTPFDDLELSIQDTVAKKVIQVIPAIGRIEFDHQGDRYSLEVADVHGAPVIFFADATSGRETYGTGRVLELASADAGRITTIDFNRVYNFPCSFTYCTCPIAKPANRLPFPVTAGEKNPWKRHTRNRRKITPAENRGDLSNVQ</sequence>
<reference evidence="2 3" key="1">
    <citation type="submission" date="2017-09" db="EMBL/GenBank/DDBJ databases">
        <title>Comparative genomics and methylome analysis of the gut commensal Bifidobacterium breve.</title>
        <authorList>
            <person name="Bottacini F."/>
            <person name="Morrissey R."/>
            <person name="Roberts R.J."/>
            <person name="James K."/>
            <person name="van Breen J."/>
            <person name="Egan M."/>
            <person name="Lambert J."/>
            <person name="van Limpt K."/>
            <person name="Stanton C."/>
            <person name="Knol J."/>
            <person name="O' Connell Motherway M."/>
            <person name="van Sinderen D."/>
        </authorList>
    </citation>
    <scope>NUCLEOTIDE SEQUENCE [LARGE SCALE GENOMIC DNA]</scope>
    <source>
        <strain evidence="2 3">DRBB29</strain>
    </source>
</reference>
<dbReference type="Proteomes" id="UP000232496">
    <property type="component" value="Chromosome"/>
</dbReference>
<name>A0AAN1IEY4_BIFBR</name>
<organism evidence="2 3">
    <name type="scientific">Bifidobacterium breve</name>
    <dbReference type="NCBI Taxonomy" id="1685"/>
    <lineage>
        <taxon>Bacteria</taxon>
        <taxon>Bacillati</taxon>
        <taxon>Actinomycetota</taxon>
        <taxon>Actinomycetes</taxon>
        <taxon>Bifidobacteriales</taxon>
        <taxon>Bifidobacteriaceae</taxon>
        <taxon>Bifidobacterium</taxon>
    </lineage>
</organism>
<dbReference type="PANTHER" id="PTHR41913:SF1">
    <property type="entry name" value="DUF1684 DOMAIN-CONTAINING PROTEIN"/>
    <property type="match status" value="1"/>
</dbReference>
<gene>
    <name evidence="2" type="ORF">DRBB29_1072</name>
</gene>
<protein>
    <recommendedName>
        <fullName evidence="4">DUF1684 domain-containing protein</fullName>
    </recommendedName>
</protein>
<evidence type="ECO:0000256" key="1">
    <source>
        <dbReference type="SAM" id="MobiDB-lite"/>
    </source>
</evidence>
<evidence type="ECO:0000313" key="2">
    <source>
        <dbReference type="EMBL" id="AUE18625.1"/>
    </source>
</evidence>
<dbReference type="RefSeq" id="WP_157825958.1">
    <property type="nucleotide sequence ID" value="NZ_CP021552.1"/>
</dbReference>
<evidence type="ECO:0008006" key="4">
    <source>
        <dbReference type="Google" id="ProtNLM"/>
    </source>
</evidence>
<feature type="compositionally biased region" description="Basic residues" evidence="1">
    <location>
        <begin position="150"/>
        <end position="160"/>
    </location>
</feature>
<dbReference type="EMBL" id="CP023198">
    <property type="protein sequence ID" value="AUE18625.1"/>
    <property type="molecule type" value="Genomic_DNA"/>
</dbReference>
<proteinExistence type="predicted"/>
<dbReference type="PANTHER" id="PTHR41913">
    <property type="entry name" value="DUF1684 DOMAIN-CONTAINING PROTEIN"/>
    <property type="match status" value="1"/>
</dbReference>
<feature type="region of interest" description="Disordered" evidence="1">
    <location>
        <begin position="145"/>
        <end position="173"/>
    </location>
</feature>
<dbReference type="Pfam" id="PF07920">
    <property type="entry name" value="DUF1684"/>
    <property type="match status" value="1"/>
</dbReference>
<accession>A0AAN1IEY4</accession>